<feature type="region of interest" description="Disordered" evidence="6">
    <location>
        <begin position="66"/>
        <end position="89"/>
    </location>
</feature>
<keyword evidence="3" id="KW-0863">Zinc-finger</keyword>
<dbReference type="GO" id="GO:0008270">
    <property type="term" value="F:zinc ion binding"/>
    <property type="evidence" value="ECO:0007669"/>
    <property type="project" value="UniProtKB-KW"/>
</dbReference>
<comment type="subcellular location">
    <subcellularLocation>
        <location evidence="1">Nucleus</location>
    </subcellularLocation>
</comment>
<evidence type="ECO:0000313" key="8">
    <source>
        <dbReference type="EMBL" id="CAG8572208.1"/>
    </source>
</evidence>
<evidence type="ECO:0000256" key="3">
    <source>
        <dbReference type="ARBA" id="ARBA00022771"/>
    </source>
</evidence>
<keyword evidence="4" id="KW-0862">Zinc</keyword>
<dbReference type="InterPro" id="IPR008906">
    <property type="entry name" value="HATC_C_dom"/>
</dbReference>
<evidence type="ECO:0000256" key="4">
    <source>
        <dbReference type="ARBA" id="ARBA00022833"/>
    </source>
</evidence>
<evidence type="ECO:0000313" key="9">
    <source>
        <dbReference type="Proteomes" id="UP000789759"/>
    </source>
</evidence>
<evidence type="ECO:0000256" key="1">
    <source>
        <dbReference type="ARBA" id="ARBA00004123"/>
    </source>
</evidence>
<evidence type="ECO:0000256" key="5">
    <source>
        <dbReference type="ARBA" id="ARBA00023242"/>
    </source>
</evidence>
<keyword evidence="5" id="KW-0539">Nucleus</keyword>
<name>A0A9N9BN43_9GLOM</name>
<feature type="domain" description="HAT C-terminal dimerisation" evidence="7">
    <location>
        <begin position="548"/>
        <end position="600"/>
    </location>
</feature>
<dbReference type="GO" id="GO:0046983">
    <property type="term" value="F:protein dimerization activity"/>
    <property type="evidence" value="ECO:0007669"/>
    <property type="project" value="InterPro"/>
</dbReference>
<evidence type="ECO:0000256" key="6">
    <source>
        <dbReference type="SAM" id="MobiDB-lite"/>
    </source>
</evidence>
<proteinExistence type="predicted"/>
<gene>
    <name evidence="8" type="ORF">CPELLU_LOCUS5704</name>
</gene>
<dbReference type="Proteomes" id="UP000789759">
    <property type="component" value="Unassembled WGS sequence"/>
</dbReference>
<feature type="non-terminal residue" evidence="8">
    <location>
        <position position="1"/>
    </location>
</feature>
<dbReference type="InterPro" id="IPR012337">
    <property type="entry name" value="RNaseH-like_sf"/>
</dbReference>
<dbReference type="EMBL" id="CAJVQA010003339">
    <property type="protein sequence ID" value="CAG8572208.1"/>
    <property type="molecule type" value="Genomic_DNA"/>
</dbReference>
<protein>
    <submittedName>
        <fullName evidence="8">1396_t:CDS:1</fullName>
    </submittedName>
</protein>
<keyword evidence="2" id="KW-0479">Metal-binding</keyword>
<dbReference type="InterPro" id="IPR052035">
    <property type="entry name" value="ZnF_BED_domain_contain"/>
</dbReference>
<dbReference type="AlphaFoldDB" id="A0A9N9BN43"/>
<evidence type="ECO:0000256" key="2">
    <source>
        <dbReference type="ARBA" id="ARBA00022723"/>
    </source>
</evidence>
<dbReference type="GO" id="GO:0005634">
    <property type="term" value="C:nucleus"/>
    <property type="evidence" value="ECO:0007669"/>
    <property type="project" value="UniProtKB-SubCell"/>
</dbReference>
<dbReference type="SUPFAM" id="SSF53098">
    <property type="entry name" value="Ribonuclease H-like"/>
    <property type="match status" value="1"/>
</dbReference>
<sequence>MGKKKHNFQEFFHLVASDNPKVNKKAVCLSCMRKYTLPVALMKPECSVSNKAKLCWGHLRNYSNKKEKTTKNDSESEDESSETLVPTLSSTNKPALKTTKQATFEHYVACSLSEKDKLHFENLVLRMVVSNGLPFTFTENQETRDVFNFIIPTLKLPNRQAISDRILPKISKTLTEEILQKVCADKIGITAAFDGWMNIKREHIFGVVLITSQEKPLIWNACDISNQRSRTENAKLLIKNIMDDVNEKGIKINCYVSDSSGEYAAARQHPDKVFLPCMAHQVNLVMGDIFKESNVYKRVLTNAIRIVNFFHASSYFTGLLRDEQMSCYKRTISLVTPAETRWNSFYFCFHSVLKTKAALKTLATKFSPSRIGSTSTSRSGFSRQRFISENVDTSKTLPHDIISIVQDSNFWNQLYELQDLLFPICCILNKLQKDVARLHEIAHCFGWLVNIFANHKDVHFSDHMVAHLENWWAQWEQPLLLLSIILHSKYRLSMFSSNISNLSYTHFAQWLNYYYYIWFGKVPTRILREFLSYQREEFPFNKESYNQFNEKIVDFWDMAKGVTPELARLALQLFGICVNSASVERLWSTMVFAMSQLRSDILIRQKCKEIETAEQQYKQTNIAAPIQPYDNDENRTQEMVESSPFTSDNEINLSTPNSPSAELSEFLETPEDIVDEEKMLDIEDRLDSGKTINNEILEFEFEVNRCINHPADDPLAKWNLLGLFNDSLDAPISF</sequence>
<dbReference type="Pfam" id="PF05699">
    <property type="entry name" value="Dimer_Tnp_hAT"/>
    <property type="match status" value="1"/>
</dbReference>
<keyword evidence="9" id="KW-1185">Reference proteome</keyword>
<comment type="caution">
    <text evidence="8">The sequence shown here is derived from an EMBL/GenBank/DDBJ whole genome shotgun (WGS) entry which is preliminary data.</text>
</comment>
<organism evidence="8 9">
    <name type="scientific">Cetraspora pellucida</name>
    <dbReference type="NCBI Taxonomy" id="1433469"/>
    <lineage>
        <taxon>Eukaryota</taxon>
        <taxon>Fungi</taxon>
        <taxon>Fungi incertae sedis</taxon>
        <taxon>Mucoromycota</taxon>
        <taxon>Glomeromycotina</taxon>
        <taxon>Glomeromycetes</taxon>
        <taxon>Diversisporales</taxon>
        <taxon>Gigasporaceae</taxon>
        <taxon>Cetraspora</taxon>
    </lineage>
</organism>
<dbReference type="PANTHER" id="PTHR46481">
    <property type="entry name" value="ZINC FINGER BED DOMAIN-CONTAINING PROTEIN 4"/>
    <property type="match status" value="1"/>
</dbReference>
<dbReference type="OrthoDB" id="2436760at2759"/>
<reference evidence="8" key="1">
    <citation type="submission" date="2021-06" db="EMBL/GenBank/DDBJ databases">
        <authorList>
            <person name="Kallberg Y."/>
            <person name="Tangrot J."/>
            <person name="Rosling A."/>
        </authorList>
    </citation>
    <scope>NUCLEOTIDE SEQUENCE</scope>
    <source>
        <strain evidence="8">FL966</strain>
    </source>
</reference>
<evidence type="ECO:0000259" key="7">
    <source>
        <dbReference type="Pfam" id="PF05699"/>
    </source>
</evidence>
<accession>A0A9N9BN43</accession>
<dbReference type="PANTHER" id="PTHR46481:SF10">
    <property type="entry name" value="ZINC FINGER BED DOMAIN-CONTAINING PROTEIN 39"/>
    <property type="match status" value="1"/>
</dbReference>